<evidence type="ECO:0000256" key="4">
    <source>
        <dbReference type="ARBA" id="ARBA00023002"/>
    </source>
</evidence>
<evidence type="ECO:0000256" key="3">
    <source>
        <dbReference type="ARBA" id="ARBA00022643"/>
    </source>
</evidence>
<evidence type="ECO:0000256" key="1">
    <source>
        <dbReference type="ARBA" id="ARBA00009881"/>
    </source>
</evidence>
<keyword evidence="4 6" id="KW-0560">Oxidoreductase</keyword>
<dbReference type="GO" id="GO:0004497">
    <property type="term" value="F:monooxygenase activity"/>
    <property type="evidence" value="ECO:0007669"/>
    <property type="project" value="UniProtKB-KW"/>
</dbReference>
<dbReference type="EC" id="1.13.12.-" evidence="6"/>
<evidence type="ECO:0000256" key="2">
    <source>
        <dbReference type="ARBA" id="ARBA00022630"/>
    </source>
</evidence>
<evidence type="ECO:0000256" key="5">
    <source>
        <dbReference type="ARBA" id="ARBA00023033"/>
    </source>
</evidence>
<keyword evidence="5 6" id="KW-0503">Monooxygenase</keyword>
<comment type="caution">
    <text evidence="6">The sequence shown here is derived from an EMBL/GenBank/DDBJ whole genome shotgun (WGS) entry which is preliminary data.</text>
</comment>
<name>A0ABU8MCY0_9PSEU</name>
<organism evidence="6 7">
    <name type="scientific">Actinomycetospora flava</name>
    <dbReference type="NCBI Taxonomy" id="3129232"/>
    <lineage>
        <taxon>Bacteria</taxon>
        <taxon>Bacillati</taxon>
        <taxon>Actinomycetota</taxon>
        <taxon>Actinomycetes</taxon>
        <taxon>Pseudonocardiales</taxon>
        <taxon>Pseudonocardiaceae</taxon>
        <taxon>Actinomycetospora</taxon>
    </lineage>
</organism>
<evidence type="ECO:0000313" key="6">
    <source>
        <dbReference type="EMBL" id="MEJ2865016.1"/>
    </source>
</evidence>
<keyword evidence="3" id="KW-0288">FMN</keyword>
<comment type="similarity">
    <text evidence="1">Belongs to the nitronate monooxygenase family. NMO class I subfamily.</text>
</comment>
<dbReference type="PANTHER" id="PTHR42747:SF4">
    <property type="entry name" value="BLR1330 PROTEIN"/>
    <property type="match status" value="1"/>
</dbReference>
<dbReference type="Pfam" id="PF03060">
    <property type="entry name" value="NMO"/>
    <property type="match status" value="1"/>
</dbReference>
<dbReference type="Gene3D" id="3.20.20.70">
    <property type="entry name" value="Aldolase class I"/>
    <property type="match status" value="1"/>
</dbReference>
<dbReference type="CDD" id="cd04730">
    <property type="entry name" value="NPD_like"/>
    <property type="match status" value="1"/>
</dbReference>
<keyword evidence="2" id="KW-0285">Flavoprotein</keyword>
<dbReference type="EMBL" id="JBBEGM010000015">
    <property type="protein sequence ID" value="MEJ2865016.1"/>
    <property type="molecule type" value="Genomic_DNA"/>
</dbReference>
<dbReference type="SUPFAM" id="SSF51412">
    <property type="entry name" value="Inosine monophosphate dehydrogenase (IMPDH)"/>
    <property type="match status" value="1"/>
</dbReference>
<reference evidence="6 7" key="1">
    <citation type="submission" date="2024-03" db="EMBL/GenBank/DDBJ databases">
        <title>Actinomycetospora sp. OC33-EN07, a novel actinomycete isolated from wild orchid (Aerides multiflora).</title>
        <authorList>
            <person name="Suriyachadkun C."/>
        </authorList>
    </citation>
    <scope>NUCLEOTIDE SEQUENCE [LARGE SCALE GENOMIC DNA]</scope>
    <source>
        <strain evidence="6 7">OC33-EN07</strain>
    </source>
</reference>
<proteinExistence type="inferred from homology"/>
<evidence type="ECO:0000313" key="7">
    <source>
        <dbReference type="Proteomes" id="UP001369736"/>
    </source>
</evidence>
<dbReference type="RefSeq" id="WP_337706387.1">
    <property type="nucleotide sequence ID" value="NZ_JBBEGM010000015.1"/>
</dbReference>
<accession>A0ABU8MCY0</accession>
<dbReference type="Proteomes" id="UP001369736">
    <property type="component" value="Unassembled WGS sequence"/>
</dbReference>
<sequence>MGTSVIPDRLRGRLRLPLVAAPMLTVSGPDVVAAACTAGVIGAFPTANCRSVDELDDWLGLLDGKLDAAHAPVAANLIVHRSNRRLGDDLEVLVRRRCELVITSVGSPAGVIEDLHAAGTTVWSDVASIRHADRAIEAGADGLILLTAGAGGQTGTMNPFAFVREVRRRWAGTVVLAGGIGDGASLAAARVLGADLGYAGTRFLATRESLAAPGYKAMVAGATSGDIVLTDAVTGLPASFLRDSLPQDGAGEKAAGFDVTTTLAGANGGRRSRWQDAWSAGHVTGVIDDVPALAELVDRLASEYAAAGGPI</sequence>
<keyword evidence="7" id="KW-1185">Reference proteome</keyword>
<dbReference type="PANTHER" id="PTHR42747">
    <property type="entry name" value="NITRONATE MONOOXYGENASE-RELATED"/>
    <property type="match status" value="1"/>
</dbReference>
<protein>
    <submittedName>
        <fullName evidence="6">Nitronate monooxygenase</fullName>
        <ecNumber evidence="6">1.13.12.-</ecNumber>
    </submittedName>
</protein>
<dbReference type="InterPro" id="IPR013785">
    <property type="entry name" value="Aldolase_TIM"/>
</dbReference>
<dbReference type="InterPro" id="IPR004136">
    <property type="entry name" value="NMO"/>
</dbReference>
<gene>
    <name evidence="6" type="ORF">WCD58_27920</name>
</gene>